<comment type="caution">
    <text evidence="1">The sequence shown here is derived from an EMBL/GenBank/DDBJ whole genome shotgun (WGS) entry which is preliminary data.</text>
</comment>
<dbReference type="EMBL" id="AKWM02000022">
    <property type="protein sequence ID" value="EKS01258.1"/>
    <property type="molecule type" value="Genomic_DNA"/>
</dbReference>
<organism evidence="1 2">
    <name type="scientific">Leptospira mayottensis 200901122</name>
    <dbReference type="NCBI Taxonomy" id="1193010"/>
    <lineage>
        <taxon>Bacteria</taxon>
        <taxon>Pseudomonadati</taxon>
        <taxon>Spirochaetota</taxon>
        <taxon>Spirochaetia</taxon>
        <taxon>Leptospirales</taxon>
        <taxon>Leptospiraceae</taxon>
        <taxon>Leptospira</taxon>
    </lineage>
</organism>
<reference evidence="1 2" key="1">
    <citation type="journal article" date="2014" name="Int. J. Syst. Evol. Microbiol.">
        <title>Leptospira mayottensis sp. nov., a pathogenic species of the genus Leptospira isolated from humans.</title>
        <authorList>
            <person name="Bourhy P."/>
            <person name="Collet L."/>
            <person name="Brisse S."/>
            <person name="Picardeau M."/>
        </authorList>
    </citation>
    <scope>NUCLEOTIDE SEQUENCE [LARGE SCALE GENOMIC DNA]</scope>
    <source>
        <strain evidence="1 2">200901122</strain>
    </source>
</reference>
<evidence type="ECO:0000313" key="1">
    <source>
        <dbReference type="EMBL" id="EKS01258.1"/>
    </source>
</evidence>
<sequence length="307" mass="36129">MDSFFEEFSPQKKMDQEFKRWPHFLKMIKAGARIELTGYVFNNIFRLHLEKFVSLCLKNYDKNDLAPFVCSVIQEMLLRAGISNLREYFFQEIDFLNQNSFDYNEEEFRKFLNTLDLRSVRNSLKAKGLFLKVIIRHNRTMLIAEVLNNSKAIPSMEESLKQYIAFSMEYKDLMDYYKFYPEDKEGKDLGLAFSILTLREIGLKPELFRISTGEGIYTSRIEIPLEGKYGSIREQILNDKEIFPFPKDNHKQENEPPWQTNPCSHCGRTVDDRILFSKIPDDIPIKNIPKSIQTESKICAWCVASYL</sequence>
<name>A0AA87MS08_9LEPT</name>
<dbReference type="AlphaFoldDB" id="A0AA87MS08"/>
<proteinExistence type="predicted"/>
<dbReference type="Proteomes" id="UP000001343">
    <property type="component" value="Unassembled WGS sequence"/>
</dbReference>
<gene>
    <name evidence="1" type="ORF">LEP1GSC125_1165</name>
</gene>
<accession>A0AA87MS08</accession>
<evidence type="ECO:0000313" key="2">
    <source>
        <dbReference type="Proteomes" id="UP000001343"/>
    </source>
</evidence>
<protein>
    <submittedName>
        <fullName evidence="1">Uncharacterized protein</fullName>
    </submittedName>
</protein>